<dbReference type="Pfam" id="PF00561">
    <property type="entry name" value="Abhydrolase_1"/>
    <property type="match status" value="1"/>
</dbReference>
<feature type="domain" description="AB hydrolase-1" evidence="1">
    <location>
        <begin position="40"/>
        <end position="138"/>
    </location>
</feature>
<dbReference type="PANTHER" id="PTHR43798">
    <property type="entry name" value="MONOACYLGLYCEROL LIPASE"/>
    <property type="match status" value="1"/>
</dbReference>
<dbReference type="InterPro" id="IPR000073">
    <property type="entry name" value="AB_hydrolase_1"/>
</dbReference>
<dbReference type="Gene3D" id="3.40.50.1820">
    <property type="entry name" value="alpha/beta hydrolase"/>
    <property type="match status" value="1"/>
</dbReference>
<dbReference type="GO" id="GO:0016020">
    <property type="term" value="C:membrane"/>
    <property type="evidence" value="ECO:0007669"/>
    <property type="project" value="TreeGrafter"/>
</dbReference>
<comment type="caution">
    <text evidence="2">The sequence shown here is derived from an EMBL/GenBank/DDBJ whole genome shotgun (WGS) entry which is preliminary data.</text>
</comment>
<keyword evidence="2" id="KW-0378">Hydrolase</keyword>
<sequence length="279" mass="31500">MNEWYQQFLDRVNVPSNVEEVSTTYGKNHVLTIGDHSKTPLVCLHTMLTSSAHIISELALLSDQFYIIAPDLPGQSVKGLPIHLSYKDHSHSEWLKEILDGLNLQESNLLGVSLGGFVARQFASEYPERVLSLTLIVPAGIVRGSLIKGFSKMALPMMMYKMRPGEKNLRRLVKNLITTWDEDWANYLGDAFLDFIPNIKIPPLASDEELQNLTMPCLVIGAENDISFPGNEIIIRVKNQIPNVETEFLKSSNHSPPTTPEFRSWLNKRVKEFIPNTKT</sequence>
<dbReference type="Proteomes" id="UP000233398">
    <property type="component" value="Unassembled WGS sequence"/>
</dbReference>
<gene>
    <name evidence="2" type="ORF">CWD77_10000</name>
</gene>
<dbReference type="GO" id="GO:0046464">
    <property type="term" value="P:acylglycerol catabolic process"/>
    <property type="evidence" value="ECO:0007669"/>
    <property type="project" value="TreeGrafter"/>
</dbReference>
<protein>
    <submittedName>
        <fullName evidence="2">Alpha/beta hydrolase</fullName>
    </submittedName>
</protein>
<name>A0A2N0VI48_9BACT</name>
<dbReference type="PANTHER" id="PTHR43798:SF33">
    <property type="entry name" value="HYDROLASE, PUTATIVE (AFU_ORTHOLOGUE AFUA_2G14860)-RELATED"/>
    <property type="match status" value="1"/>
</dbReference>
<dbReference type="InterPro" id="IPR029058">
    <property type="entry name" value="AB_hydrolase_fold"/>
</dbReference>
<organism evidence="2 3">
    <name type="scientific">Rhodohalobacter barkolensis</name>
    <dbReference type="NCBI Taxonomy" id="2053187"/>
    <lineage>
        <taxon>Bacteria</taxon>
        <taxon>Pseudomonadati</taxon>
        <taxon>Balneolota</taxon>
        <taxon>Balneolia</taxon>
        <taxon>Balneolales</taxon>
        <taxon>Balneolaceae</taxon>
        <taxon>Rhodohalobacter</taxon>
    </lineage>
</organism>
<evidence type="ECO:0000313" key="2">
    <source>
        <dbReference type="EMBL" id="PKD43875.1"/>
    </source>
</evidence>
<keyword evidence="3" id="KW-1185">Reference proteome</keyword>
<dbReference type="GO" id="GO:0047372">
    <property type="term" value="F:monoacylglycerol lipase activity"/>
    <property type="evidence" value="ECO:0007669"/>
    <property type="project" value="TreeGrafter"/>
</dbReference>
<accession>A0A2N0VI48</accession>
<dbReference type="SUPFAM" id="SSF53474">
    <property type="entry name" value="alpha/beta-Hydrolases"/>
    <property type="match status" value="1"/>
</dbReference>
<proteinExistence type="predicted"/>
<dbReference type="EMBL" id="PISP01000002">
    <property type="protein sequence ID" value="PKD43875.1"/>
    <property type="molecule type" value="Genomic_DNA"/>
</dbReference>
<reference evidence="2 3" key="1">
    <citation type="submission" date="2017-11" db="EMBL/GenBank/DDBJ databases">
        <title>Rhodohalobacter 15182 sp. nov., isolated from a salt lake.</title>
        <authorList>
            <person name="Han S."/>
        </authorList>
    </citation>
    <scope>NUCLEOTIDE SEQUENCE [LARGE SCALE GENOMIC DNA]</scope>
    <source>
        <strain evidence="2 3">15182</strain>
    </source>
</reference>
<dbReference type="AlphaFoldDB" id="A0A2N0VI48"/>
<dbReference type="PRINTS" id="PR00111">
    <property type="entry name" value="ABHYDROLASE"/>
</dbReference>
<evidence type="ECO:0000259" key="1">
    <source>
        <dbReference type="Pfam" id="PF00561"/>
    </source>
</evidence>
<dbReference type="InterPro" id="IPR050266">
    <property type="entry name" value="AB_hydrolase_sf"/>
</dbReference>
<evidence type="ECO:0000313" key="3">
    <source>
        <dbReference type="Proteomes" id="UP000233398"/>
    </source>
</evidence>